<name>A0A0F9Q627_9ZZZZ</name>
<proteinExistence type="predicted"/>
<protein>
    <submittedName>
        <fullName evidence="1">Uncharacterized protein</fullName>
    </submittedName>
</protein>
<dbReference type="EMBL" id="LAZR01001763">
    <property type="protein sequence ID" value="KKN39450.1"/>
    <property type="molecule type" value="Genomic_DNA"/>
</dbReference>
<evidence type="ECO:0000313" key="1">
    <source>
        <dbReference type="EMBL" id="KKN39450.1"/>
    </source>
</evidence>
<gene>
    <name evidence="1" type="ORF">LCGC14_0743200</name>
</gene>
<sequence>MADSQRPYRGRRLDTNEWVYGYLRRTPRIAAEIYSRDLGGTFEVHPDSVKIKVRGQWFSEKELSDIVKKGLVPVCRKYHTELHKKIVV</sequence>
<accession>A0A0F9Q627</accession>
<organism evidence="1">
    <name type="scientific">marine sediment metagenome</name>
    <dbReference type="NCBI Taxonomy" id="412755"/>
    <lineage>
        <taxon>unclassified sequences</taxon>
        <taxon>metagenomes</taxon>
        <taxon>ecological metagenomes</taxon>
    </lineage>
</organism>
<comment type="caution">
    <text evidence="1">The sequence shown here is derived from an EMBL/GenBank/DDBJ whole genome shotgun (WGS) entry which is preliminary data.</text>
</comment>
<reference evidence="1" key="1">
    <citation type="journal article" date="2015" name="Nature">
        <title>Complex archaea that bridge the gap between prokaryotes and eukaryotes.</title>
        <authorList>
            <person name="Spang A."/>
            <person name="Saw J.H."/>
            <person name="Jorgensen S.L."/>
            <person name="Zaremba-Niedzwiedzka K."/>
            <person name="Martijn J."/>
            <person name="Lind A.E."/>
            <person name="van Eijk R."/>
            <person name="Schleper C."/>
            <person name="Guy L."/>
            <person name="Ettema T.J."/>
        </authorList>
    </citation>
    <scope>NUCLEOTIDE SEQUENCE</scope>
</reference>
<dbReference type="AlphaFoldDB" id="A0A0F9Q627"/>